<reference evidence="1" key="1">
    <citation type="submission" date="2020-04" db="EMBL/GenBank/DDBJ databases">
        <authorList>
            <person name="Alioto T."/>
            <person name="Alioto T."/>
            <person name="Gomez Garrido J."/>
        </authorList>
    </citation>
    <scope>NUCLEOTIDE SEQUENCE</scope>
    <source>
        <strain evidence="1">A484AB</strain>
    </source>
</reference>
<dbReference type="PANTHER" id="PTHR46791:SF5">
    <property type="entry name" value="CLR5 DOMAIN-CONTAINING PROTEIN-RELATED"/>
    <property type="match status" value="1"/>
</dbReference>
<dbReference type="Pfam" id="PF24764">
    <property type="entry name" value="rva_4"/>
    <property type="match status" value="1"/>
</dbReference>
<dbReference type="SUPFAM" id="SSF53098">
    <property type="entry name" value="Ribonuclease H-like"/>
    <property type="match status" value="1"/>
</dbReference>
<evidence type="ECO:0000313" key="1">
    <source>
        <dbReference type="EMBL" id="CAB3995915.1"/>
    </source>
</evidence>
<gene>
    <name evidence="1" type="ORF">PACLA_8A076204</name>
</gene>
<keyword evidence="2" id="KW-1185">Reference proteome</keyword>
<organism evidence="1 2">
    <name type="scientific">Paramuricea clavata</name>
    <name type="common">Red gorgonian</name>
    <name type="synonym">Violescent sea-whip</name>
    <dbReference type="NCBI Taxonomy" id="317549"/>
    <lineage>
        <taxon>Eukaryota</taxon>
        <taxon>Metazoa</taxon>
        <taxon>Cnidaria</taxon>
        <taxon>Anthozoa</taxon>
        <taxon>Octocorallia</taxon>
        <taxon>Malacalcyonacea</taxon>
        <taxon>Plexauridae</taxon>
        <taxon>Paramuricea</taxon>
    </lineage>
</organism>
<dbReference type="InterPro" id="IPR058913">
    <property type="entry name" value="Integrase_dom_put"/>
</dbReference>
<dbReference type="Proteomes" id="UP001152795">
    <property type="component" value="Unassembled WGS sequence"/>
</dbReference>
<dbReference type="PANTHER" id="PTHR46791">
    <property type="entry name" value="EXPRESSED PROTEIN"/>
    <property type="match status" value="1"/>
</dbReference>
<dbReference type="EMBL" id="CACRXK020002760">
    <property type="protein sequence ID" value="CAB3995915.1"/>
    <property type="molecule type" value="Genomic_DNA"/>
</dbReference>
<name>A0A6S7GWD1_PARCT</name>
<dbReference type="InterPro" id="IPR012337">
    <property type="entry name" value="RNaseH-like_sf"/>
</dbReference>
<dbReference type="AlphaFoldDB" id="A0A6S7GWD1"/>
<protein>
    <submittedName>
        <fullName evidence="1">Uncharacterized protein</fullName>
    </submittedName>
</protein>
<dbReference type="GO" id="GO:0003676">
    <property type="term" value="F:nucleic acid binding"/>
    <property type="evidence" value="ECO:0007669"/>
    <property type="project" value="InterPro"/>
</dbReference>
<dbReference type="Gene3D" id="3.30.420.10">
    <property type="entry name" value="Ribonuclease H-like superfamily/Ribonuclease H"/>
    <property type="match status" value="1"/>
</dbReference>
<dbReference type="OrthoDB" id="5949087at2759"/>
<dbReference type="InterPro" id="IPR001584">
    <property type="entry name" value="Integrase_cat-core"/>
</dbReference>
<dbReference type="InterPro" id="IPR036397">
    <property type="entry name" value="RNaseH_sf"/>
</dbReference>
<evidence type="ECO:0000313" key="2">
    <source>
        <dbReference type="Proteomes" id="UP001152795"/>
    </source>
</evidence>
<sequence length="513" mass="59209">MAALTEIEIPRNEYGDFEAEIDNFSVEEELPLFLNSVLDRADAVINANSRHINEVEACLTVVDRTISLLGLIRQEVDEDDRQEWYAIESCFTFILQNLHSHMSELARRPTTLTMQSCNVEHTRRPGRPAFHVQPEMLEELLGLGFSKEKIAKMYGVSRWTIYRRIQEYNLLHLSEFSNLSDAEIDEVLRDYTSRHGRTTGEVLIMGYLRSRGIHLQRRRVRNSMARIDPENAALRWGAAVYRRRYQVPWANSLWHLDGHHSLIRWGLVIHGCIDGFSRRIIYLHCSSNNLASTVLTLFLDAIEKDGELWPSRIRVDHGVENVLVCEAMVEARGEGRASFIAGPSTHNQRIERLWRDVFRTVSHYFYYVFYAMEDSGILNTTNPLHVFALHIVFLPRINLALQEFVEAYNQHKVRTMHNWSPYQVWINSILNADNPLLPGQPDPLPENAEFYGFDPHGPNPFDESDNDVVVHPINIENATNIQSEILQVVNPLAPSNEMGIDIYEEVLNLLQIQ</sequence>
<dbReference type="GO" id="GO:0015074">
    <property type="term" value="P:DNA integration"/>
    <property type="evidence" value="ECO:0007669"/>
    <property type="project" value="InterPro"/>
</dbReference>
<comment type="caution">
    <text evidence="1">The sequence shown here is derived from an EMBL/GenBank/DDBJ whole genome shotgun (WGS) entry which is preliminary data.</text>
</comment>
<proteinExistence type="predicted"/>
<accession>A0A6S7GWD1</accession>
<dbReference type="PROSITE" id="PS50994">
    <property type="entry name" value="INTEGRASE"/>
    <property type="match status" value="1"/>
</dbReference>
<dbReference type="Gene3D" id="1.10.10.60">
    <property type="entry name" value="Homeodomain-like"/>
    <property type="match status" value="1"/>
</dbReference>